<evidence type="ECO:0000256" key="1">
    <source>
        <dbReference type="ARBA" id="ARBA00022630"/>
    </source>
</evidence>
<keyword evidence="3" id="KW-0560">Oxidoreductase</keyword>
<organism evidence="7 8">
    <name type="scientific">Rhodococcus opacus</name>
    <name type="common">Nocardia opaca</name>
    <dbReference type="NCBI Taxonomy" id="37919"/>
    <lineage>
        <taxon>Bacteria</taxon>
        <taxon>Bacillati</taxon>
        <taxon>Actinomycetota</taxon>
        <taxon>Actinomycetes</taxon>
        <taxon>Mycobacteriales</taxon>
        <taxon>Nocardiaceae</taxon>
        <taxon>Rhodococcus</taxon>
    </lineage>
</organism>
<evidence type="ECO:0000256" key="3">
    <source>
        <dbReference type="ARBA" id="ARBA00023002"/>
    </source>
</evidence>
<dbReference type="InterPro" id="IPR051260">
    <property type="entry name" value="Diverse_substr_monoxygenases"/>
</dbReference>
<evidence type="ECO:0000256" key="4">
    <source>
        <dbReference type="ARBA" id="ARBA00023033"/>
    </source>
</evidence>
<evidence type="ECO:0000256" key="2">
    <source>
        <dbReference type="ARBA" id="ARBA00022643"/>
    </source>
</evidence>
<feature type="region of interest" description="Disordered" evidence="5">
    <location>
        <begin position="272"/>
        <end position="308"/>
    </location>
</feature>
<dbReference type="SUPFAM" id="SSF51679">
    <property type="entry name" value="Bacterial luciferase-like"/>
    <property type="match status" value="1"/>
</dbReference>
<keyword evidence="4 7" id="KW-0503">Monooxygenase</keyword>
<reference evidence="7 8" key="1">
    <citation type="submission" date="2014-07" db="EMBL/GenBank/DDBJ databases">
        <title>Genome Sequence of Rhodococcus opacus Strain R7, a Biodegrader of Mono- and Polycyclic Aromatic Hydrocarbons.</title>
        <authorList>
            <person name="Di Gennaro P."/>
            <person name="Zampolli J."/>
            <person name="Presti I."/>
            <person name="Cappelletti M."/>
            <person name="D'Ursi P."/>
            <person name="Orro A."/>
            <person name="Mezzelani A."/>
            <person name="Milanesi L."/>
        </authorList>
    </citation>
    <scope>NUCLEOTIDE SEQUENCE [LARGE SCALE GENOMIC DNA]</scope>
    <source>
        <strain evidence="7 8">R7</strain>
    </source>
</reference>
<keyword evidence="1" id="KW-0285">Flavoprotein</keyword>
<dbReference type="PANTHER" id="PTHR30011:SF16">
    <property type="entry name" value="C2H2 FINGER DOMAIN TRANSCRIPTION FACTOR (EUROFUNG)-RELATED"/>
    <property type="match status" value="1"/>
</dbReference>
<gene>
    <name evidence="7" type="ORF">EP51_34270</name>
</gene>
<dbReference type="EMBL" id="CP008947">
    <property type="protein sequence ID" value="AII09437.1"/>
    <property type="molecule type" value="Genomic_DNA"/>
</dbReference>
<feature type="compositionally biased region" description="Basic residues" evidence="5">
    <location>
        <begin position="273"/>
        <end position="282"/>
    </location>
</feature>
<accession>A0A076EW25</accession>
<dbReference type="Pfam" id="PF00296">
    <property type="entry name" value="Bac_luciferase"/>
    <property type="match status" value="1"/>
</dbReference>
<evidence type="ECO:0000313" key="8">
    <source>
        <dbReference type="Proteomes" id="UP000028488"/>
    </source>
</evidence>
<dbReference type="GO" id="GO:0016705">
    <property type="term" value="F:oxidoreductase activity, acting on paired donors, with incorporation or reduction of molecular oxygen"/>
    <property type="evidence" value="ECO:0007669"/>
    <property type="project" value="InterPro"/>
</dbReference>
<dbReference type="Proteomes" id="UP000028488">
    <property type="component" value="Chromosome"/>
</dbReference>
<sequence length="308" mass="33120">MSVIQRSRTFYGLALGEHLLVDAIRRGRVDELAAFITRTGADFVLLGVERVSRTAPRPTAALSPSVSAAALIAATDDVGVFVTAVPHLDHPYNLARRLASLDHTSRGRVGWLTGGEDRSAPGNLASAGVWIDAGPSPAATTDAIHASRTLWESWPADTIRGRPDDVRFADSDRIVYADHRGVFDIAGPLNVPTPPQQKIPVAWWAQEGDDIVSAAEVSDIVLLEGSQVDRHGPAVRERALLFVVDDPDATGVDGHIATVTDLDAGFAAWTRPSRPRGYRQRSLRATLRLPDPAPAPAHRRPVYPGAQN</sequence>
<dbReference type="PANTHER" id="PTHR30011">
    <property type="entry name" value="ALKANESULFONATE MONOOXYGENASE-RELATED"/>
    <property type="match status" value="1"/>
</dbReference>
<dbReference type="GO" id="GO:0004497">
    <property type="term" value="F:monooxygenase activity"/>
    <property type="evidence" value="ECO:0007669"/>
    <property type="project" value="UniProtKB-KW"/>
</dbReference>
<dbReference type="AlphaFoldDB" id="A0A076EW25"/>
<dbReference type="InterPro" id="IPR011251">
    <property type="entry name" value="Luciferase-like_dom"/>
</dbReference>
<feature type="domain" description="Luciferase-like" evidence="6">
    <location>
        <begin position="27"/>
        <end position="231"/>
    </location>
</feature>
<proteinExistence type="predicted"/>
<evidence type="ECO:0000259" key="6">
    <source>
        <dbReference type="Pfam" id="PF00296"/>
    </source>
</evidence>
<dbReference type="Gene3D" id="3.20.20.30">
    <property type="entry name" value="Luciferase-like domain"/>
    <property type="match status" value="1"/>
</dbReference>
<dbReference type="InterPro" id="IPR036661">
    <property type="entry name" value="Luciferase-like_sf"/>
</dbReference>
<evidence type="ECO:0000256" key="5">
    <source>
        <dbReference type="SAM" id="MobiDB-lite"/>
    </source>
</evidence>
<dbReference type="eggNOG" id="COG2141">
    <property type="taxonomic scope" value="Bacteria"/>
</dbReference>
<dbReference type="RefSeq" id="WP_128641703.1">
    <property type="nucleotide sequence ID" value="NZ_CP008947.1"/>
</dbReference>
<keyword evidence="2" id="KW-0288">FMN</keyword>
<protein>
    <submittedName>
        <fullName evidence="7">Monooxygenase</fullName>
    </submittedName>
</protein>
<name>A0A076EW25_RHOOP</name>
<evidence type="ECO:0000313" key="7">
    <source>
        <dbReference type="EMBL" id="AII09437.1"/>
    </source>
</evidence>